<dbReference type="FunFam" id="1.50.40.10:FF:000394">
    <property type="entry name" value="Mitochondrial amino acid carrier"/>
    <property type="match status" value="1"/>
</dbReference>
<dbReference type="AlphaFoldDB" id="A0A9Q1QPW6"/>
<dbReference type="EMBL" id="JAKOGI010000033">
    <property type="protein sequence ID" value="KAJ8448005.1"/>
    <property type="molecule type" value="Genomic_DNA"/>
</dbReference>
<evidence type="ECO:0000313" key="11">
    <source>
        <dbReference type="EMBL" id="KAJ8448005.1"/>
    </source>
</evidence>
<dbReference type="Proteomes" id="UP001153076">
    <property type="component" value="Unassembled WGS sequence"/>
</dbReference>
<evidence type="ECO:0008006" key="13">
    <source>
        <dbReference type="Google" id="ProtNLM"/>
    </source>
</evidence>
<evidence type="ECO:0000256" key="5">
    <source>
        <dbReference type="ARBA" id="ARBA00022737"/>
    </source>
</evidence>
<dbReference type="GO" id="GO:0000064">
    <property type="term" value="F:L-ornithine transmembrane transporter activity"/>
    <property type="evidence" value="ECO:0007669"/>
    <property type="project" value="TreeGrafter"/>
</dbReference>
<dbReference type="PANTHER" id="PTHR45624:SF15">
    <property type="entry name" value="MITOCHONDRIAL ARGININE TRANSPORTER BAC1"/>
    <property type="match status" value="1"/>
</dbReference>
<dbReference type="OrthoDB" id="14252at2759"/>
<feature type="repeat" description="Solcar" evidence="9">
    <location>
        <begin position="227"/>
        <end position="313"/>
    </location>
</feature>
<keyword evidence="12" id="KW-1185">Reference proteome</keyword>
<comment type="similarity">
    <text evidence="2 10">Belongs to the mitochondrial carrier (TC 2.A.29) family.</text>
</comment>
<feature type="repeat" description="Solcar" evidence="9">
    <location>
        <begin position="9"/>
        <end position="98"/>
    </location>
</feature>
<dbReference type="PANTHER" id="PTHR45624">
    <property type="entry name" value="MITOCHONDRIAL BASIC AMINO ACIDS TRANSPORTER-RELATED"/>
    <property type="match status" value="1"/>
</dbReference>
<comment type="caution">
    <text evidence="11">The sequence shown here is derived from an EMBL/GenBank/DDBJ whole genome shotgun (WGS) entry which is preliminary data.</text>
</comment>
<organism evidence="11 12">
    <name type="scientific">Carnegiea gigantea</name>
    <dbReference type="NCBI Taxonomy" id="171969"/>
    <lineage>
        <taxon>Eukaryota</taxon>
        <taxon>Viridiplantae</taxon>
        <taxon>Streptophyta</taxon>
        <taxon>Embryophyta</taxon>
        <taxon>Tracheophyta</taxon>
        <taxon>Spermatophyta</taxon>
        <taxon>Magnoliopsida</taxon>
        <taxon>eudicotyledons</taxon>
        <taxon>Gunneridae</taxon>
        <taxon>Pentapetalae</taxon>
        <taxon>Caryophyllales</taxon>
        <taxon>Cactineae</taxon>
        <taxon>Cactaceae</taxon>
        <taxon>Cactoideae</taxon>
        <taxon>Echinocereeae</taxon>
        <taxon>Carnegiea</taxon>
    </lineage>
</organism>
<evidence type="ECO:0000256" key="4">
    <source>
        <dbReference type="ARBA" id="ARBA00022692"/>
    </source>
</evidence>
<feature type="repeat" description="Solcar" evidence="9">
    <location>
        <begin position="119"/>
        <end position="211"/>
    </location>
</feature>
<keyword evidence="8 9" id="KW-0472">Membrane</keyword>
<keyword evidence="7" id="KW-0496">Mitochondrion</keyword>
<sequence length="319" mass="34902">MGVDTEGQGWKYKEHIAGFLAGFATVIVGQPFDTVKVKLQKHNTEVHGIKYRNGLHCAARILKNEGLRGLYRGTASSFAGRGFEYLLGFGLYLQAKESLQEKLQSSGPQPLVIMPSGAYSGAVVSFVLCLTELVKCFLAEDFELLQCRMQVQGADSVIPRSSTYAGPIDCALQTIKAEGVTGIFRGGVTTFLRDSLGNAMFFAVYEYIRHFMHLQLKDATHEHTHLTELGIGILTGGLGGVAYWSTVLPLDVAKTIIQTNPDRKYTRNPLQVLNMVYRQAGIRGCYAGLGPTIARAFPANAAAIVTWEFGMKILGIKHH</sequence>
<dbReference type="GO" id="GO:0031966">
    <property type="term" value="C:mitochondrial membrane"/>
    <property type="evidence" value="ECO:0007669"/>
    <property type="project" value="UniProtKB-SubCell"/>
</dbReference>
<proteinExistence type="inferred from homology"/>
<dbReference type="InterPro" id="IPR018108">
    <property type="entry name" value="MCP_transmembrane"/>
</dbReference>
<keyword evidence="3 10" id="KW-0813">Transport</keyword>
<protein>
    <recommendedName>
        <fullName evidence="13">Mitochondrial arginine transporter BAC1</fullName>
    </recommendedName>
</protein>
<evidence type="ECO:0000256" key="3">
    <source>
        <dbReference type="ARBA" id="ARBA00022448"/>
    </source>
</evidence>
<dbReference type="SUPFAM" id="SSF103506">
    <property type="entry name" value="Mitochondrial carrier"/>
    <property type="match status" value="1"/>
</dbReference>
<dbReference type="GO" id="GO:1990575">
    <property type="term" value="P:mitochondrial L-ornithine transmembrane transport"/>
    <property type="evidence" value="ECO:0007669"/>
    <property type="project" value="TreeGrafter"/>
</dbReference>
<evidence type="ECO:0000256" key="8">
    <source>
        <dbReference type="ARBA" id="ARBA00023136"/>
    </source>
</evidence>
<evidence type="ECO:0000256" key="2">
    <source>
        <dbReference type="ARBA" id="ARBA00006375"/>
    </source>
</evidence>
<dbReference type="Gene3D" id="1.50.40.10">
    <property type="entry name" value="Mitochondrial carrier domain"/>
    <property type="match status" value="2"/>
</dbReference>
<comment type="subcellular location">
    <subcellularLocation>
        <location evidence="1">Mitochondrion membrane</location>
        <topology evidence="1">Multi-pass membrane protein</topology>
    </subcellularLocation>
</comment>
<accession>A0A9Q1QPW6</accession>
<keyword evidence="6" id="KW-1133">Transmembrane helix</keyword>
<dbReference type="InterPro" id="IPR023395">
    <property type="entry name" value="MCP_dom_sf"/>
</dbReference>
<evidence type="ECO:0000256" key="6">
    <source>
        <dbReference type="ARBA" id="ARBA00022989"/>
    </source>
</evidence>
<evidence type="ECO:0000256" key="1">
    <source>
        <dbReference type="ARBA" id="ARBA00004225"/>
    </source>
</evidence>
<dbReference type="PROSITE" id="PS50920">
    <property type="entry name" value="SOLCAR"/>
    <property type="match status" value="3"/>
</dbReference>
<evidence type="ECO:0000256" key="7">
    <source>
        <dbReference type="ARBA" id="ARBA00023128"/>
    </source>
</evidence>
<evidence type="ECO:0000256" key="10">
    <source>
        <dbReference type="RuleBase" id="RU000488"/>
    </source>
</evidence>
<keyword evidence="4 9" id="KW-0812">Transmembrane</keyword>
<keyword evidence="5" id="KW-0677">Repeat</keyword>
<dbReference type="InterPro" id="IPR050567">
    <property type="entry name" value="Mitochondrial_Carrier"/>
</dbReference>
<evidence type="ECO:0000313" key="12">
    <source>
        <dbReference type="Proteomes" id="UP001153076"/>
    </source>
</evidence>
<name>A0A9Q1QPW6_9CARY</name>
<reference evidence="11" key="1">
    <citation type="submission" date="2022-04" db="EMBL/GenBank/DDBJ databases">
        <title>Carnegiea gigantea Genome sequencing and assembly v2.</title>
        <authorList>
            <person name="Copetti D."/>
            <person name="Sanderson M.J."/>
            <person name="Burquez A."/>
            <person name="Wojciechowski M.F."/>
        </authorList>
    </citation>
    <scope>NUCLEOTIDE SEQUENCE</scope>
    <source>
        <strain evidence="11">SGP5-SGP5p</strain>
        <tissue evidence="11">Aerial part</tissue>
    </source>
</reference>
<evidence type="ECO:0000256" key="9">
    <source>
        <dbReference type="PROSITE-ProRule" id="PRU00282"/>
    </source>
</evidence>
<dbReference type="Pfam" id="PF00153">
    <property type="entry name" value="Mito_carr"/>
    <property type="match status" value="3"/>
</dbReference>
<gene>
    <name evidence="11" type="ORF">Cgig2_028881</name>
</gene>